<accession>A0ABQ5XQK2</accession>
<protein>
    <submittedName>
        <fullName evidence="1">Uncharacterized protein</fullName>
    </submittedName>
</protein>
<organism evidence="1 2">
    <name type="scientific">Dyella acidisoli</name>
    <dbReference type="NCBI Taxonomy" id="1867834"/>
    <lineage>
        <taxon>Bacteria</taxon>
        <taxon>Pseudomonadati</taxon>
        <taxon>Pseudomonadota</taxon>
        <taxon>Gammaproteobacteria</taxon>
        <taxon>Lysobacterales</taxon>
        <taxon>Rhodanobacteraceae</taxon>
        <taxon>Dyella</taxon>
    </lineage>
</organism>
<proteinExistence type="predicted"/>
<keyword evidence="2" id="KW-1185">Reference proteome</keyword>
<reference evidence="2" key="1">
    <citation type="journal article" date="2019" name="Int. J. Syst. Evol. Microbiol.">
        <title>The Global Catalogue of Microorganisms (GCM) 10K type strain sequencing project: providing services to taxonomists for standard genome sequencing and annotation.</title>
        <authorList>
            <consortium name="The Broad Institute Genomics Platform"/>
            <consortium name="The Broad Institute Genome Sequencing Center for Infectious Disease"/>
            <person name="Wu L."/>
            <person name="Ma J."/>
        </authorList>
    </citation>
    <scope>NUCLEOTIDE SEQUENCE [LARGE SCALE GENOMIC DNA]</scope>
    <source>
        <strain evidence="2">NBRC 111980</strain>
    </source>
</reference>
<name>A0ABQ5XQK2_9GAMM</name>
<evidence type="ECO:0000313" key="2">
    <source>
        <dbReference type="Proteomes" id="UP001156670"/>
    </source>
</evidence>
<dbReference type="Proteomes" id="UP001156670">
    <property type="component" value="Unassembled WGS sequence"/>
</dbReference>
<sequence length="127" mass="14430">MSKMSYLGAMELRAAMVSFESQLAAVASTDSYPTGSIDATFVHNKFETVPVLVSMEHYESKYDPEVKLKIGMSIKLPKCKISKTLTMGSRDEIMSWLARFRDEAYTDKFLRELYIEAEKANDANRLL</sequence>
<gene>
    <name evidence="1" type="ORF">GCM10007901_17260</name>
</gene>
<dbReference type="EMBL" id="BSOB01000011">
    <property type="protein sequence ID" value="GLQ92775.1"/>
    <property type="molecule type" value="Genomic_DNA"/>
</dbReference>
<comment type="caution">
    <text evidence="1">The sequence shown here is derived from an EMBL/GenBank/DDBJ whole genome shotgun (WGS) entry which is preliminary data.</text>
</comment>
<evidence type="ECO:0000313" key="1">
    <source>
        <dbReference type="EMBL" id="GLQ92775.1"/>
    </source>
</evidence>